<dbReference type="PROSITE" id="PS50157">
    <property type="entry name" value="ZINC_FINGER_C2H2_2"/>
    <property type="match status" value="1"/>
</dbReference>
<dbReference type="PANTHER" id="PTHR23215">
    <property type="entry name" value="ZINC FINGER PROTEIN 207"/>
    <property type="match status" value="1"/>
</dbReference>
<keyword evidence="11" id="KW-1185">Reference proteome</keyword>
<feature type="domain" description="C2H2-type" evidence="8">
    <location>
        <begin position="42"/>
        <end position="70"/>
    </location>
</feature>
<proteinExistence type="predicted"/>
<dbReference type="InterPro" id="IPR013087">
    <property type="entry name" value="Znf_C2H2_type"/>
</dbReference>
<dbReference type="GO" id="GO:0005634">
    <property type="term" value="C:nucleus"/>
    <property type="evidence" value="ECO:0007669"/>
    <property type="project" value="UniProtKB-SubCell"/>
</dbReference>
<keyword evidence="2" id="KW-0479">Metal-binding</keyword>
<organism evidence="10 11">
    <name type="scientific">Trematosphaeria pertusa</name>
    <dbReference type="NCBI Taxonomy" id="390896"/>
    <lineage>
        <taxon>Eukaryota</taxon>
        <taxon>Fungi</taxon>
        <taxon>Dikarya</taxon>
        <taxon>Ascomycota</taxon>
        <taxon>Pezizomycotina</taxon>
        <taxon>Dothideomycetes</taxon>
        <taxon>Pleosporomycetidae</taxon>
        <taxon>Pleosporales</taxon>
        <taxon>Massarineae</taxon>
        <taxon>Trematosphaeriaceae</taxon>
        <taxon>Trematosphaeria</taxon>
    </lineage>
</organism>
<evidence type="ECO:0000256" key="1">
    <source>
        <dbReference type="ARBA" id="ARBA00004123"/>
    </source>
</evidence>
<dbReference type="CDD" id="cd20908">
    <property type="entry name" value="SUF4-like"/>
    <property type="match status" value="1"/>
</dbReference>
<dbReference type="GO" id="GO:0008270">
    <property type="term" value="F:zinc ion binding"/>
    <property type="evidence" value="ECO:0007669"/>
    <property type="project" value="UniProtKB-KW"/>
</dbReference>
<feature type="compositionally biased region" description="Low complexity" evidence="7">
    <location>
        <begin position="226"/>
        <end position="239"/>
    </location>
</feature>
<keyword evidence="5" id="KW-0539">Nucleus</keyword>
<name>A0A6A6ICF4_9PLEO</name>
<dbReference type="AlphaFoldDB" id="A0A6A6ICF4"/>
<sequence length="334" mass="35853">MTKKRKRYPDLNQKLERPWCYYCERDFDDLKILISHQKAKHFKCDRCGRRLNTAGGLSVHMNQVHKENLTHVENAIPGRQGLDIEIFGMEGVPAEIVDQHNQQVTQKHFAEEAERQRMTGNPARGAFANGAVVPNKRARVNESLEEIEKRAEKYRQDRANGIIPAPAPPVAEVVQIPTPPAVQPFGAPPGAAAPPFLPGQQFPPPGAPQFPPGQAFPPAYPPRPGSIPGSSGLPQRPGFGAPPPGAFPPTNGAPPVGADPSALSASLDDLIADVTKGAAGAAPPAPAPTPAAEPAAAEKKGKKDKNIKLVFFDDAVSPEEKMAALPRFADFMRT</sequence>
<evidence type="ECO:0000256" key="4">
    <source>
        <dbReference type="ARBA" id="ARBA00022833"/>
    </source>
</evidence>
<feature type="compositionally biased region" description="Pro residues" evidence="7">
    <location>
        <begin position="198"/>
        <end position="225"/>
    </location>
</feature>
<dbReference type="Gene3D" id="3.30.160.60">
    <property type="entry name" value="Classic Zinc Finger"/>
    <property type="match status" value="1"/>
</dbReference>
<comment type="subcellular location">
    <subcellularLocation>
        <location evidence="1">Nucleus</location>
    </subcellularLocation>
</comment>
<keyword evidence="3 6" id="KW-0863">Zinc-finger</keyword>
<feature type="region of interest" description="Disordered" evidence="7">
    <location>
        <begin position="198"/>
        <end position="263"/>
    </location>
</feature>
<feature type="domain" description="BED-type" evidence="9">
    <location>
        <begin position="13"/>
        <end position="72"/>
    </location>
</feature>
<dbReference type="GO" id="GO:0003677">
    <property type="term" value="F:DNA binding"/>
    <property type="evidence" value="ECO:0007669"/>
    <property type="project" value="InterPro"/>
</dbReference>
<gene>
    <name evidence="10" type="ORF">BU26DRAFT_532236</name>
</gene>
<feature type="region of interest" description="Disordered" evidence="7">
    <location>
        <begin position="276"/>
        <end position="303"/>
    </location>
</feature>
<dbReference type="InterPro" id="IPR003656">
    <property type="entry name" value="Znf_BED"/>
</dbReference>
<keyword evidence="4" id="KW-0862">Zinc</keyword>
<evidence type="ECO:0000313" key="11">
    <source>
        <dbReference type="Proteomes" id="UP000800094"/>
    </source>
</evidence>
<dbReference type="RefSeq" id="XP_033682752.1">
    <property type="nucleotide sequence ID" value="XM_033831085.1"/>
</dbReference>
<dbReference type="EMBL" id="ML987197">
    <property type="protein sequence ID" value="KAF2247748.1"/>
    <property type="molecule type" value="Genomic_DNA"/>
</dbReference>
<dbReference type="PROSITE" id="PS50808">
    <property type="entry name" value="ZF_BED"/>
    <property type="match status" value="1"/>
</dbReference>
<dbReference type="PANTHER" id="PTHR23215:SF0">
    <property type="entry name" value="BUB3-INTERACTING AND GLEBS MOTIF-CONTAINING PROTEIN ZNF207"/>
    <property type="match status" value="1"/>
</dbReference>
<evidence type="ECO:0008006" key="12">
    <source>
        <dbReference type="Google" id="ProtNLM"/>
    </source>
</evidence>
<dbReference type="FunFam" id="3.30.160.60:FF:000354">
    <property type="entry name" value="C2H2 finger domain-containing protein"/>
    <property type="match status" value="1"/>
</dbReference>
<dbReference type="GeneID" id="54584415"/>
<dbReference type="PROSITE" id="PS00028">
    <property type="entry name" value="ZINC_FINGER_C2H2_1"/>
    <property type="match status" value="1"/>
</dbReference>
<reference evidence="10" key="1">
    <citation type="journal article" date="2020" name="Stud. Mycol.">
        <title>101 Dothideomycetes genomes: a test case for predicting lifestyles and emergence of pathogens.</title>
        <authorList>
            <person name="Haridas S."/>
            <person name="Albert R."/>
            <person name="Binder M."/>
            <person name="Bloem J."/>
            <person name="Labutti K."/>
            <person name="Salamov A."/>
            <person name="Andreopoulos B."/>
            <person name="Baker S."/>
            <person name="Barry K."/>
            <person name="Bills G."/>
            <person name="Bluhm B."/>
            <person name="Cannon C."/>
            <person name="Castanera R."/>
            <person name="Culley D."/>
            <person name="Daum C."/>
            <person name="Ezra D."/>
            <person name="Gonzalez J."/>
            <person name="Henrissat B."/>
            <person name="Kuo A."/>
            <person name="Liang C."/>
            <person name="Lipzen A."/>
            <person name="Lutzoni F."/>
            <person name="Magnuson J."/>
            <person name="Mondo S."/>
            <person name="Nolan M."/>
            <person name="Ohm R."/>
            <person name="Pangilinan J."/>
            <person name="Park H.-J."/>
            <person name="Ramirez L."/>
            <person name="Alfaro M."/>
            <person name="Sun H."/>
            <person name="Tritt A."/>
            <person name="Yoshinaga Y."/>
            <person name="Zwiers L.-H."/>
            <person name="Turgeon B."/>
            <person name="Goodwin S."/>
            <person name="Spatafora J."/>
            <person name="Crous P."/>
            <person name="Grigoriev I."/>
        </authorList>
    </citation>
    <scope>NUCLEOTIDE SEQUENCE</scope>
    <source>
        <strain evidence="10">CBS 122368</strain>
    </source>
</reference>
<accession>A0A6A6ICF4</accession>
<dbReference type="OrthoDB" id="1306014at2759"/>
<dbReference type="InterPro" id="IPR036236">
    <property type="entry name" value="Znf_C2H2_sf"/>
</dbReference>
<evidence type="ECO:0000256" key="3">
    <source>
        <dbReference type="ARBA" id="ARBA00022771"/>
    </source>
</evidence>
<evidence type="ECO:0000256" key="2">
    <source>
        <dbReference type="ARBA" id="ARBA00022723"/>
    </source>
</evidence>
<evidence type="ECO:0000313" key="10">
    <source>
        <dbReference type="EMBL" id="KAF2247748.1"/>
    </source>
</evidence>
<evidence type="ECO:0000256" key="7">
    <source>
        <dbReference type="SAM" id="MobiDB-lite"/>
    </source>
</evidence>
<evidence type="ECO:0000256" key="5">
    <source>
        <dbReference type="ARBA" id="ARBA00023242"/>
    </source>
</evidence>
<evidence type="ECO:0000259" key="8">
    <source>
        <dbReference type="PROSITE" id="PS50157"/>
    </source>
</evidence>
<protein>
    <recommendedName>
        <fullName evidence="12">C2H2-type domain-containing protein</fullName>
    </recommendedName>
</protein>
<dbReference type="SUPFAM" id="SSF57667">
    <property type="entry name" value="beta-beta-alpha zinc fingers"/>
    <property type="match status" value="1"/>
</dbReference>
<evidence type="ECO:0000256" key="6">
    <source>
        <dbReference type="PROSITE-ProRule" id="PRU00042"/>
    </source>
</evidence>
<evidence type="ECO:0000259" key="9">
    <source>
        <dbReference type="PROSITE" id="PS50808"/>
    </source>
</evidence>
<dbReference type="SMART" id="SM00355">
    <property type="entry name" value="ZnF_C2H2"/>
    <property type="match status" value="2"/>
</dbReference>
<dbReference type="Proteomes" id="UP000800094">
    <property type="component" value="Unassembled WGS sequence"/>
</dbReference>